<reference evidence="2" key="2">
    <citation type="journal article" date="2015" name="Data Brief">
        <title>Shoot transcriptome of the giant reed, Arundo donax.</title>
        <authorList>
            <person name="Barrero R.A."/>
            <person name="Guerrero F.D."/>
            <person name="Moolhuijzen P."/>
            <person name="Goolsby J.A."/>
            <person name="Tidwell J."/>
            <person name="Bellgard S.E."/>
            <person name="Bellgard M.I."/>
        </authorList>
    </citation>
    <scope>NUCLEOTIDE SEQUENCE</scope>
    <source>
        <tissue evidence="2">Shoot tissue taken approximately 20 cm above the soil surface</tissue>
    </source>
</reference>
<evidence type="ECO:0000313" key="2">
    <source>
        <dbReference type="EMBL" id="JAD89314.1"/>
    </source>
</evidence>
<keyword evidence="1" id="KW-0812">Transmembrane</keyword>
<protein>
    <submittedName>
        <fullName evidence="2">Uncharacterized protein</fullName>
    </submittedName>
</protein>
<feature type="transmembrane region" description="Helical" evidence="1">
    <location>
        <begin position="54"/>
        <end position="74"/>
    </location>
</feature>
<evidence type="ECO:0000256" key="1">
    <source>
        <dbReference type="SAM" id="Phobius"/>
    </source>
</evidence>
<name>A0A0A9DL49_ARUDO</name>
<organism evidence="2">
    <name type="scientific">Arundo donax</name>
    <name type="common">Giant reed</name>
    <name type="synonym">Donax arundinaceus</name>
    <dbReference type="NCBI Taxonomy" id="35708"/>
    <lineage>
        <taxon>Eukaryota</taxon>
        <taxon>Viridiplantae</taxon>
        <taxon>Streptophyta</taxon>
        <taxon>Embryophyta</taxon>
        <taxon>Tracheophyta</taxon>
        <taxon>Spermatophyta</taxon>
        <taxon>Magnoliopsida</taxon>
        <taxon>Liliopsida</taxon>
        <taxon>Poales</taxon>
        <taxon>Poaceae</taxon>
        <taxon>PACMAD clade</taxon>
        <taxon>Arundinoideae</taxon>
        <taxon>Arundineae</taxon>
        <taxon>Arundo</taxon>
    </lineage>
</organism>
<dbReference type="AlphaFoldDB" id="A0A0A9DL49"/>
<sequence length="75" mass="8918">MMVGRAYTQLAHCHLLHRNSRSLYLMTIMALVLRCLLFRIFSSRHFSLLYEHTIIYSLFLNYFLYFALGDVGILK</sequence>
<proteinExistence type="predicted"/>
<keyword evidence="1" id="KW-1133">Transmembrane helix</keyword>
<keyword evidence="1" id="KW-0472">Membrane</keyword>
<feature type="transmembrane region" description="Helical" evidence="1">
    <location>
        <begin position="23"/>
        <end position="42"/>
    </location>
</feature>
<dbReference type="EMBL" id="GBRH01208581">
    <property type="protein sequence ID" value="JAD89314.1"/>
    <property type="molecule type" value="Transcribed_RNA"/>
</dbReference>
<accession>A0A0A9DL49</accession>
<reference evidence="2" key="1">
    <citation type="submission" date="2014-09" db="EMBL/GenBank/DDBJ databases">
        <authorList>
            <person name="Magalhaes I.L.F."/>
            <person name="Oliveira U."/>
            <person name="Santos F.R."/>
            <person name="Vidigal T.H.D.A."/>
            <person name="Brescovit A.D."/>
            <person name="Santos A.J."/>
        </authorList>
    </citation>
    <scope>NUCLEOTIDE SEQUENCE</scope>
    <source>
        <tissue evidence="2">Shoot tissue taken approximately 20 cm above the soil surface</tissue>
    </source>
</reference>